<feature type="transmembrane region" description="Helical" evidence="1">
    <location>
        <begin position="21"/>
        <end position="52"/>
    </location>
</feature>
<keyword evidence="1" id="KW-0812">Transmembrane</keyword>
<protein>
    <recommendedName>
        <fullName evidence="4">FUSC family protein</fullName>
    </recommendedName>
</protein>
<keyword evidence="1" id="KW-1133">Transmembrane helix</keyword>
<evidence type="ECO:0000256" key="1">
    <source>
        <dbReference type="SAM" id="Phobius"/>
    </source>
</evidence>
<feature type="transmembrane region" description="Helical" evidence="1">
    <location>
        <begin position="115"/>
        <end position="143"/>
    </location>
</feature>
<accession>A0ABV5ZGX3</accession>
<evidence type="ECO:0000313" key="3">
    <source>
        <dbReference type="Proteomes" id="UP001589688"/>
    </source>
</evidence>
<reference evidence="2 3" key="1">
    <citation type="submission" date="2024-09" db="EMBL/GenBank/DDBJ databases">
        <authorList>
            <person name="Sun Q."/>
            <person name="Mori K."/>
        </authorList>
    </citation>
    <scope>NUCLEOTIDE SEQUENCE [LARGE SCALE GENOMIC DNA]</scope>
    <source>
        <strain evidence="2 3">ATCC 51272</strain>
    </source>
</reference>
<keyword evidence="1" id="KW-0472">Membrane</keyword>
<feature type="transmembrane region" description="Helical" evidence="1">
    <location>
        <begin position="237"/>
        <end position="256"/>
    </location>
</feature>
<proteinExistence type="predicted"/>
<feature type="transmembrane region" description="Helical" evidence="1">
    <location>
        <begin position="262"/>
        <end position="281"/>
    </location>
</feature>
<dbReference type="RefSeq" id="WP_027952507.1">
    <property type="nucleotide sequence ID" value="NZ_JADU01000020.1"/>
</dbReference>
<feature type="transmembrane region" description="Helical" evidence="1">
    <location>
        <begin position="155"/>
        <end position="175"/>
    </location>
</feature>
<dbReference type="Proteomes" id="UP001589688">
    <property type="component" value="Unassembled WGS sequence"/>
</dbReference>
<feature type="transmembrane region" description="Helical" evidence="1">
    <location>
        <begin position="288"/>
        <end position="306"/>
    </location>
</feature>
<feature type="transmembrane region" description="Helical" evidence="1">
    <location>
        <begin position="182"/>
        <end position="200"/>
    </location>
</feature>
<evidence type="ECO:0000313" key="2">
    <source>
        <dbReference type="EMBL" id="MFB9896623.1"/>
    </source>
</evidence>
<organism evidence="2 3">
    <name type="scientific">Hallella seregens ATCC 51272</name>
    <dbReference type="NCBI Taxonomy" id="1336250"/>
    <lineage>
        <taxon>Bacteria</taxon>
        <taxon>Pseudomonadati</taxon>
        <taxon>Bacteroidota</taxon>
        <taxon>Bacteroidia</taxon>
        <taxon>Bacteroidales</taxon>
        <taxon>Prevotellaceae</taxon>
        <taxon>Hallella</taxon>
    </lineage>
</organism>
<gene>
    <name evidence="2" type="ORF">ACFFK8_01985</name>
</gene>
<comment type="caution">
    <text evidence="2">The sequence shown here is derived from an EMBL/GenBank/DDBJ whole genome shotgun (WGS) entry which is preliminary data.</text>
</comment>
<keyword evidence="3" id="KW-1185">Reference proteome</keyword>
<feature type="transmembrane region" description="Helical" evidence="1">
    <location>
        <begin position="206"/>
        <end position="225"/>
    </location>
</feature>
<evidence type="ECO:0008006" key="4">
    <source>
        <dbReference type="Google" id="ProtNLM"/>
    </source>
</evidence>
<feature type="transmembrane region" description="Helical" evidence="1">
    <location>
        <begin position="72"/>
        <end position="103"/>
    </location>
</feature>
<dbReference type="EMBL" id="JBHLZF010000001">
    <property type="protein sequence ID" value="MFB9896623.1"/>
    <property type="molecule type" value="Genomic_DNA"/>
</dbReference>
<sequence>MNKRIQNRIAQSRRTLPATAGYAVAVCLAAGLLTRQLWVQVLLLVVSALMMVELNNANSLIRIYSRTVSCSFLVLTTTAAFLLPSMGVGVTQLSYIVFFIFLFRAYQNQTASGQVFYAFIAIGVASMAFVQILFFVPVLWVLLATNVLAFSGRTFFASILGLLTPYWFVAAYRFYTGCLQALGDHFVGLLQLGMPFDLSILDEHRLVTAIFVLVLALVGGGHFLLYSYQDKIRTRMIYELFITLTACSFIFMILQPQHFDPLLGMAIVTTAPLIGHYLALAHSRLSNICFLVIVTLAVLITAYNLWMPSPIFS</sequence>
<name>A0ABV5ZGX3_9BACT</name>